<dbReference type="Pfam" id="PF13115">
    <property type="entry name" value="YtkA"/>
    <property type="match status" value="1"/>
</dbReference>
<organism evidence="4 5">
    <name type="scientific">Halorarum salinum</name>
    <dbReference type="NCBI Taxonomy" id="2743089"/>
    <lineage>
        <taxon>Archaea</taxon>
        <taxon>Methanobacteriati</taxon>
        <taxon>Methanobacteriota</taxon>
        <taxon>Stenosarchaea group</taxon>
        <taxon>Halobacteria</taxon>
        <taxon>Halobacteriales</taxon>
        <taxon>Haloferacaceae</taxon>
        <taxon>Halorarum</taxon>
    </lineage>
</organism>
<accession>A0A7D5QDD3</accession>
<gene>
    <name evidence="4" type="ORF">HUG12_07300</name>
</gene>
<reference evidence="4 5" key="1">
    <citation type="submission" date="2020-06" db="EMBL/GenBank/DDBJ databases">
        <title>NJ-3-1, isolated from saline soil.</title>
        <authorList>
            <person name="Cui H.L."/>
            <person name="Shi X."/>
        </authorList>
    </citation>
    <scope>NUCLEOTIDE SEQUENCE [LARGE SCALE GENOMIC DNA]</scope>
    <source>
        <strain evidence="4 5">NJ-3-1</strain>
    </source>
</reference>
<feature type="transmembrane region" description="Helical" evidence="2">
    <location>
        <begin position="181"/>
        <end position="203"/>
    </location>
</feature>
<keyword evidence="2" id="KW-0812">Transmembrane</keyword>
<dbReference type="EMBL" id="CP058579">
    <property type="protein sequence ID" value="QLG64018.1"/>
    <property type="molecule type" value="Genomic_DNA"/>
</dbReference>
<dbReference type="InterPro" id="IPR013783">
    <property type="entry name" value="Ig-like_fold"/>
</dbReference>
<feature type="region of interest" description="Disordered" evidence="1">
    <location>
        <begin position="116"/>
        <end position="177"/>
    </location>
</feature>
<dbReference type="Gene3D" id="2.60.40.10">
    <property type="entry name" value="Immunoglobulins"/>
    <property type="match status" value="1"/>
</dbReference>
<evidence type="ECO:0000256" key="1">
    <source>
        <dbReference type="SAM" id="MobiDB-lite"/>
    </source>
</evidence>
<keyword evidence="5" id="KW-1185">Reference proteome</keyword>
<feature type="compositionally biased region" description="Acidic residues" evidence="1">
    <location>
        <begin position="126"/>
        <end position="148"/>
    </location>
</feature>
<name>A0A7D5QDD3_9EURY</name>
<feature type="domain" description="YtkA-like" evidence="3">
    <location>
        <begin position="18"/>
        <end position="101"/>
    </location>
</feature>
<dbReference type="Proteomes" id="UP000509626">
    <property type="component" value="Chromosome"/>
</dbReference>
<feature type="compositionally biased region" description="Basic and acidic residues" evidence="1">
    <location>
        <begin position="165"/>
        <end position="177"/>
    </location>
</feature>
<dbReference type="AlphaFoldDB" id="A0A7D5QDD3"/>
<keyword evidence="2" id="KW-1133">Transmembrane helix</keyword>
<sequence length="207" mass="21338">MAVGAAGPALAHEEQTVEGYDLTFGAADEPVITDERTRLTLEILDNETDEPVDGQAGTLQVSVQGAGGEKTPLNVSERHGEPGVYEAAVVFTEPGQYVVHVEGSLDGTEIHTHFEKEVHDRADLEYPGDADETDDDGTESAPDGDDGTESAAGSEGESGTDGNENDVRGDGPDDGTDRAGLLAGADVGVAAAVIAAVLVVGALRLRR</sequence>
<evidence type="ECO:0000313" key="5">
    <source>
        <dbReference type="Proteomes" id="UP000509626"/>
    </source>
</evidence>
<evidence type="ECO:0000259" key="3">
    <source>
        <dbReference type="Pfam" id="PF13115"/>
    </source>
</evidence>
<evidence type="ECO:0000313" key="4">
    <source>
        <dbReference type="EMBL" id="QLG64018.1"/>
    </source>
</evidence>
<dbReference type="InterPro" id="IPR032693">
    <property type="entry name" value="YtkA-like_dom"/>
</dbReference>
<dbReference type="KEGG" id="halu:HUG12_07300"/>
<evidence type="ECO:0000256" key="2">
    <source>
        <dbReference type="SAM" id="Phobius"/>
    </source>
</evidence>
<protein>
    <submittedName>
        <fullName evidence="4">FixH family protein</fullName>
    </submittedName>
</protein>
<proteinExistence type="predicted"/>
<dbReference type="InterPro" id="IPR017868">
    <property type="entry name" value="Filamin/ABP280_repeat-like"/>
</dbReference>
<keyword evidence="2" id="KW-0472">Membrane</keyword>
<dbReference type="PROSITE" id="PS50194">
    <property type="entry name" value="FILAMIN_REPEAT"/>
    <property type="match status" value="1"/>
</dbReference>